<dbReference type="RefSeq" id="WP_094411566.1">
    <property type="nucleotide sequence ID" value="NZ_NOXV01000065.1"/>
</dbReference>
<dbReference type="AlphaFoldDB" id="A0A256A4F3"/>
<protein>
    <submittedName>
        <fullName evidence="1">Uncharacterized protein</fullName>
    </submittedName>
</protein>
<reference evidence="1 2" key="1">
    <citation type="submission" date="2017-07" db="EMBL/GenBank/DDBJ databases">
        <title>Flavobacterium cyanobacteriorum sp. nov., isolated from cyanobacterial aggregates in a eutrophic lake.</title>
        <authorList>
            <person name="Cai H."/>
        </authorList>
    </citation>
    <scope>NUCLEOTIDE SEQUENCE [LARGE SCALE GENOMIC DNA]</scope>
    <source>
        <strain evidence="1 2">TH021</strain>
    </source>
</reference>
<sequence>MQNLGLKPGESVTLRNSDKFEEVHVFGGPDGESRLGTLTQKFIYKKVGNHSVRAKIHSIHGDRLRLELEKA</sequence>
<gene>
    <name evidence="1" type="ORF">CHU92_00615</name>
</gene>
<dbReference type="EMBL" id="NOXV01000065">
    <property type="protein sequence ID" value="OYQ48638.1"/>
    <property type="molecule type" value="Genomic_DNA"/>
</dbReference>
<accession>A0A256A4F3</accession>
<proteinExistence type="predicted"/>
<organism evidence="1 2">
    <name type="scientific">Flavobacterium cyanobacteriorum</name>
    <dbReference type="NCBI Taxonomy" id="2022802"/>
    <lineage>
        <taxon>Bacteria</taxon>
        <taxon>Pseudomonadati</taxon>
        <taxon>Bacteroidota</taxon>
        <taxon>Flavobacteriia</taxon>
        <taxon>Flavobacteriales</taxon>
        <taxon>Flavobacteriaceae</taxon>
        <taxon>Flavobacterium</taxon>
    </lineage>
</organism>
<dbReference type="Proteomes" id="UP000216605">
    <property type="component" value="Unassembled WGS sequence"/>
</dbReference>
<name>A0A256A4F3_9FLAO</name>
<evidence type="ECO:0000313" key="2">
    <source>
        <dbReference type="Proteomes" id="UP000216605"/>
    </source>
</evidence>
<comment type="caution">
    <text evidence="1">The sequence shown here is derived from an EMBL/GenBank/DDBJ whole genome shotgun (WGS) entry which is preliminary data.</text>
</comment>
<keyword evidence="2" id="KW-1185">Reference proteome</keyword>
<evidence type="ECO:0000313" key="1">
    <source>
        <dbReference type="EMBL" id="OYQ48638.1"/>
    </source>
</evidence>